<keyword evidence="5 6" id="KW-0408">Iron</keyword>
<evidence type="ECO:0000256" key="6">
    <source>
        <dbReference type="PROSITE-ProRule" id="PRU00433"/>
    </source>
</evidence>
<evidence type="ECO:0000259" key="7">
    <source>
        <dbReference type="PROSITE" id="PS51007"/>
    </source>
</evidence>
<dbReference type="Gene3D" id="1.10.760.10">
    <property type="entry name" value="Cytochrome c-like domain"/>
    <property type="match status" value="2"/>
</dbReference>
<feature type="domain" description="Cytochrome c" evidence="7">
    <location>
        <begin position="190"/>
        <end position="281"/>
    </location>
</feature>
<dbReference type="AlphaFoldDB" id="A0A7G9L540"/>
<dbReference type="InterPro" id="IPR009056">
    <property type="entry name" value="Cyt_c-like_dom"/>
</dbReference>
<sequence length="285" mass="30317">MAKALRWLAYGVGGLVALLLVAALAIWILSARALGARVAPEPSRLAAPTPAQLADGPRQLKVLGCLSCHGDGMRGKLFFEKPGIGKIYAPNVTLVAAKASDAQLEHALRQGIGHDGRSLFIMPSTTYQSLTDAETAAIIAAIRALPKGGKATPANDFGPLARIGIVNGKFPTQPALVKQYRTTSLPQFGPQHARGRHLVATQCADCHGPLLEGREVEPGMVSPDLAIAGAYDAAQFRTLLRTGVPPSGRNLGLMTEIARTDTRHYRDDEIDAIHAYLVERAKRAN</sequence>
<evidence type="ECO:0000256" key="3">
    <source>
        <dbReference type="ARBA" id="ARBA00022723"/>
    </source>
</evidence>
<keyword evidence="3 6" id="KW-0479">Metal-binding</keyword>
<dbReference type="GO" id="GO:0020037">
    <property type="term" value="F:heme binding"/>
    <property type="evidence" value="ECO:0007669"/>
    <property type="project" value="InterPro"/>
</dbReference>
<dbReference type="GO" id="GO:0009055">
    <property type="term" value="F:electron transfer activity"/>
    <property type="evidence" value="ECO:0007669"/>
    <property type="project" value="InterPro"/>
</dbReference>
<dbReference type="RefSeq" id="WP_187480693.1">
    <property type="nucleotide sequence ID" value="NZ_CP060697.1"/>
</dbReference>
<organism evidence="8 9">
    <name type="scientific">Sphingomonas sabuli</name>
    <dbReference type="NCBI Taxonomy" id="2764186"/>
    <lineage>
        <taxon>Bacteria</taxon>
        <taxon>Pseudomonadati</taxon>
        <taxon>Pseudomonadota</taxon>
        <taxon>Alphaproteobacteria</taxon>
        <taxon>Sphingomonadales</taxon>
        <taxon>Sphingomonadaceae</taxon>
        <taxon>Sphingomonas</taxon>
    </lineage>
</organism>
<dbReference type="GO" id="GO:0046872">
    <property type="term" value="F:metal ion binding"/>
    <property type="evidence" value="ECO:0007669"/>
    <property type="project" value="UniProtKB-KW"/>
</dbReference>
<reference evidence="8 9" key="1">
    <citation type="submission" date="2020-08" db="EMBL/GenBank/DDBJ databases">
        <title>Sphingomonas sp. sand1-3 16S ribosomal RNA gene Genome sequencing and assembly.</title>
        <authorList>
            <person name="Kang M."/>
        </authorList>
    </citation>
    <scope>NUCLEOTIDE SEQUENCE [LARGE SCALE GENOMIC DNA]</scope>
    <source>
        <strain evidence="9">sand1-3</strain>
    </source>
</reference>
<evidence type="ECO:0000256" key="2">
    <source>
        <dbReference type="ARBA" id="ARBA00022617"/>
    </source>
</evidence>
<evidence type="ECO:0000256" key="4">
    <source>
        <dbReference type="ARBA" id="ARBA00022982"/>
    </source>
</evidence>
<dbReference type="Pfam" id="PF00034">
    <property type="entry name" value="Cytochrom_C"/>
    <property type="match status" value="1"/>
</dbReference>
<dbReference type="PANTHER" id="PTHR37823">
    <property type="entry name" value="CYTOCHROME C-553-LIKE"/>
    <property type="match status" value="1"/>
</dbReference>
<dbReference type="EMBL" id="CP060697">
    <property type="protein sequence ID" value="QNM83739.1"/>
    <property type="molecule type" value="Genomic_DNA"/>
</dbReference>
<keyword evidence="4" id="KW-0249">Electron transport</keyword>
<keyword evidence="2 6" id="KW-0349">Heme</keyword>
<evidence type="ECO:0000256" key="5">
    <source>
        <dbReference type="ARBA" id="ARBA00023004"/>
    </source>
</evidence>
<proteinExistence type="predicted"/>
<feature type="domain" description="Cytochrome c" evidence="7">
    <location>
        <begin position="51"/>
        <end position="146"/>
    </location>
</feature>
<dbReference type="SUPFAM" id="SSF46626">
    <property type="entry name" value="Cytochrome c"/>
    <property type="match status" value="2"/>
</dbReference>
<keyword evidence="9" id="KW-1185">Reference proteome</keyword>
<name>A0A7G9L540_9SPHN</name>
<gene>
    <name evidence="8" type="ORF">H8M03_05305</name>
</gene>
<dbReference type="PROSITE" id="PS51007">
    <property type="entry name" value="CYTC"/>
    <property type="match status" value="2"/>
</dbReference>
<dbReference type="Proteomes" id="UP000515861">
    <property type="component" value="Chromosome"/>
</dbReference>
<protein>
    <submittedName>
        <fullName evidence="8">C-type cytochrome</fullName>
    </submittedName>
</protein>
<keyword evidence="1" id="KW-0813">Transport</keyword>
<dbReference type="KEGG" id="ssau:H8M03_05305"/>
<evidence type="ECO:0000313" key="9">
    <source>
        <dbReference type="Proteomes" id="UP000515861"/>
    </source>
</evidence>
<dbReference type="InterPro" id="IPR051811">
    <property type="entry name" value="Cytochrome_c550/c551-like"/>
</dbReference>
<dbReference type="InterPro" id="IPR036909">
    <property type="entry name" value="Cyt_c-like_dom_sf"/>
</dbReference>
<evidence type="ECO:0000313" key="8">
    <source>
        <dbReference type="EMBL" id="QNM83739.1"/>
    </source>
</evidence>
<evidence type="ECO:0000256" key="1">
    <source>
        <dbReference type="ARBA" id="ARBA00022448"/>
    </source>
</evidence>
<accession>A0A7G9L540</accession>